<evidence type="ECO:0000256" key="1">
    <source>
        <dbReference type="SAM" id="MobiDB-lite"/>
    </source>
</evidence>
<comment type="caution">
    <text evidence="2">The sequence shown here is derived from an EMBL/GenBank/DDBJ whole genome shotgun (WGS) entry which is preliminary data.</text>
</comment>
<dbReference type="OrthoDB" id="10035172at2759"/>
<name>A0A9Q1HJM4_HOLLE</name>
<sequence length="364" mass="41010">MDGRAATTSTEGGDGEFQKKRKLRDAGAVLARKRLANIAKHSAYMRKWTGIINNAEKNKLQNCEKQMLKNQRITDVKITRYKEQLKQELYEMRAEKRALHIHSVLEEKDEAEQRKKIERYAARGRYLYAIRNETKAQKEGMESYSERNETVRKLLAPARKESMTAMTNCELMGSADPANYFKVGRRLSKIDLSNCVYYSSDEDDEDDTELVGAIKMSSLLTQQNMEAELSDNRPITSGSSTPSINLNKLRQELGSDLRKQLDAIFIDDPEYQMLPLTRANTASADSKVAAQLVEEGLMPPVSLEGNENDGISKVVDETSYTQSQEMERKPKLKLPPLKADKSVLPSLVARPTVAQPGLSTVVEN</sequence>
<evidence type="ECO:0000313" key="2">
    <source>
        <dbReference type="EMBL" id="KAJ8047521.1"/>
    </source>
</evidence>
<proteinExistence type="predicted"/>
<accession>A0A9Q1HJM4</accession>
<feature type="region of interest" description="Disordered" evidence="1">
    <location>
        <begin position="300"/>
        <end position="330"/>
    </location>
</feature>
<protein>
    <submittedName>
        <fullName evidence="2">Uncharacterized protein</fullName>
    </submittedName>
</protein>
<keyword evidence="3" id="KW-1185">Reference proteome</keyword>
<organism evidence="2 3">
    <name type="scientific">Holothuria leucospilota</name>
    <name type="common">Black long sea cucumber</name>
    <name type="synonym">Mertensiothuria leucospilota</name>
    <dbReference type="NCBI Taxonomy" id="206669"/>
    <lineage>
        <taxon>Eukaryota</taxon>
        <taxon>Metazoa</taxon>
        <taxon>Echinodermata</taxon>
        <taxon>Eleutherozoa</taxon>
        <taxon>Echinozoa</taxon>
        <taxon>Holothuroidea</taxon>
        <taxon>Aspidochirotacea</taxon>
        <taxon>Aspidochirotida</taxon>
        <taxon>Holothuriidae</taxon>
        <taxon>Holothuria</taxon>
    </lineage>
</organism>
<dbReference type="Proteomes" id="UP001152320">
    <property type="component" value="Chromosome 2"/>
</dbReference>
<dbReference type="EMBL" id="JAIZAY010000002">
    <property type="protein sequence ID" value="KAJ8047521.1"/>
    <property type="molecule type" value="Genomic_DNA"/>
</dbReference>
<dbReference type="AlphaFoldDB" id="A0A9Q1HJM4"/>
<evidence type="ECO:0000313" key="3">
    <source>
        <dbReference type="Proteomes" id="UP001152320"/>
    </source>
</evidence>
<reference evidence="2" key="1">
    <citation type="submission" date="2021-10" db="EMBL/GenBank/DDBJ databases">
        <title>Tropical sea cucumber genome reveals ecological adaptation and Cuvierian tubules defense mechanism.</title>
        <authorList>
            <person name="Chen T."/>
        </authorList>
    </citation>
    <scope>NUCLEOTIDE SEQUENCE</scope>
    <source>
        <strain evidence="2">Nanhai2018</strain>
        <tissue evidence="2">Muscle</tissue>
    </source>
</reference>
<gene>
    <name evidence="2" type="ORF">HOLleu_06547</name>
</gene>